<reference evidence="2 3" key="1">
    <citation type="submission" date="2018-08" db="EMBL/GenBank/DDBJ databases">
        <title>Bacillus jemisoniae sp. nov., Bacillus chryseoplanitiae sp. nov., Bacillus resnikiae sp. nov., and Bacillus frankliniae sp. nov., isolated from Viking spacecraft and associated surfaces.</title>
        <authorList>
            <person name="Seuylemezian A."/>
            <person name="Vaishampayan P."/>
        </authorList>
    </citation>
    <scope>NUCLEOTIDE SEQUENCE [LARGE SCALE GENOMIC DNA]</scope>
    <source>
        <strain evidence="2 3">JJ-247</strain>
    </source>
</reference>
<organism evidence="2 3">
    <name type="scientific">Mesobacillus zeae</name>
    <dbReference type="NCBI Taxonomy" id="1917180"/>
    <lineage>
        <taxon>Bacteria</taxon>
        <taxon>Bacillati</taxon>
        <taxon>Bacillota</taxon>
        <taxon>Bacilli</taxon>
        <taxon>Bacillales</taxon>
        <taxon>Bacillaceae</taxon>
        <taxon>Mesobacillus</taxon>
    </lineage>
</organism>
<dbReference type="EMBL" id="QWVT01000026">
    <property type="protein sequence ID" value="RID83579.1"/>
    <property type="molecule type" value="Genomic_DNA"/>
</dbReference>
<evidence type="ECO:0000313" key="2">
    <source>
        <dbReference type="EMBL" id="RID83579.1"/>
    </source>
</evidence>
<dbReference type="Proteomes" id="UP000265816">
    <property type="component" value="Unassembled WGS sequence"/>
</dbReference>
<dbReference type="PROSITE" id="PS51186">
    <property type="entry name" value="GNAT"/>
    <property type="match status" value="1"/>
</dbReference>
<comment type="caution">
    <text evidence="2">The sequence shown here is derived from an EMBL/GenBank/DDBJ whole genome shotgun (WGS) entry which is preliminary data.</text>
</comment>
<dbReference type="AlphaFoldDB" id="A0A398B0Y4"/>
<dbReference type="Pfam" id="PF00583">
    <property type="entry name" value="Acetyltransf_1"/>
    <property type="match status" value="1"/>
</dbReference>
<dbReference type="InterPro" id="IPR016181">
    <property type="entry name" value="Acyl_CoA_acyltransferase"/>
</dbReference>
<name>A0A398B0Y4_9BACI</name>
<feature type="domain" description="N-acetyltransferase" evidence="1">
    <location>
        <begin position="3"/>
        <end position="141"/>
    </location>
</feature>
<evidence type="ECO:0000259" key="1">
    <source>
        <dbReference type="PROSITE" id="PS51186"/>
    </source>
</evidence>
<keyword evidence="2" id="KW-0808">Transferase</keyword>
<dbReference type="InterPro" id="IPR000182">
    <property type="entry name" value="GNAT_dom"/>
</dbReference>
<dbReference type="CDD" id="cd04301">
    <property type="entry name" value="NAT_SF"/>
    <property type="match status" value="1"/>
</dbReference>
<dbReference type="SUPFAM" id="SSF55729">
    <property type="entry name" value="Acyl-CoA N-acyltransferases (Nat)"/>
    <property type="match status" value="1"/>
</dbReference>
<evidence type="ECO:0000313" key="3">
    <source>
        <dbReference type="Proteomes" id="UP000265816"/>
    </source>
</evidence>
<dbReference type="RefSeq" id="WP_119113806.1">
    <property type="nucleotide sequence ID" value="NZ_CBCSEO010000025.1"/>
</dbReference>
<dbReference type="GO" id="GO:0016747">
    <property type="term" value="F:acyltransferase activity, transferring groups other than amino-acyl groups"/>
    <property type="evidence" value="ECO:0007669"/>
    <property type="project" value="InterPro"/>
</dbReference>
<accession>A0A398B0Y4</accession>
<keyword evidence="3" id="KW-1185">Reference proteome</keyword>
<protein>
    <submittedName>
        <fullName evidence="2">GNAT family N-acetyltransferase</fullName>
    </submittedName>
</protein>
<gene>
    <name evidence="2" type="ORF">D1970_15520</name>
</gene>
<dbReference type="OrthoDB" id="9805924at2"/>
<dbReference type="Gene3D" id="3.40.630.30">
    <property type="match status" value="1"/>
</dbReference>
<sequence>MKKMIKISKEEDLIKSFEVMKELRTDLDLNSFLSLFGVMQKEGYELYALLKDTSIKALAGVSIKTNFYNKRHLFVHDLVTTSSARSSGYGYEMMNYLFQFAKEKECSYIALESGLQRVDAHRFYEDKLNFDKFCYSFRKEL</sequence>
<proteinExistence type="predicted"/>